<sequence>MTAQIYGKENWFDKYEKRSKDLQDISLAQFVSKYYKNNKGEYVKRDEPRVIRYRNYDMATDFNEYKREMVTLNFRHEEKLHKMRADDTCGLPSELILVLNRPYMITNNKDVADGLSNGIVGKLCYVERDEKS</sequence>
<evidence type="ECO:0000313" key="2">
    <source>
        <dbReference type="Proteomes" id="UP000887116"/>
    </source>
</evidence>
<dbReference type="Proteomes" id="UP000887116">
    <property type="component" value="Unassembled WGS sequence"/>
</dbReference>
<gene>
    <name evidence="1" type="primary">EVAR_53533_1</name>
    <name evidence="1" type="ORF">TNCT_604971</name>
</gene>
<proteinExistence type="predicted"/>
<dbReference type="AlphaFoldDB" id="A0A8X6GGY1"/>
<protein>
    <submittedName>
        <fullName evidence="1">Helitron_like_N domain-containing protein</fullName>
    </submittedName>
</protein>
<evidence type="ECO:0000313" key="1">
    <source>
        <dbReference type="EMBL" id="GFR03808.1"/>
    </source>
</evidence>
<accession>A0A8X6GGY1</accession>
<dbReference type="OrthoDB" id="6141723at2759"/>
<dbReference type="EMBL" id="BMAO01015731">
    <property type="protein sequence ID" value="GFR03808.1"/>
    <property type="molecule type" value="Genomic_DNA"/>
</dbReference>
<organism evidence="1 2">
    <name type="scientific">Trichonephila clavata</name>
    <name type="common">Joro spider</name>
    <name type="synonym">Nephila clavata</name>
    <dbReference type="NCBI Taxonomy" id="2740835"/>
    <lineage>
        <taxon>Eukaryota</taxon>
        <taxon>Metazoa</taxon>
        <taxon>Ecdysozoa</taxon>
        <taxon>Arthropoda</taxon>
        <taxon>Chelicerata</taxon>
        <taxon>Arachnida</taxon>
        <taxon>Araneae</taxon>
        <taxon>Araneomorphae</taxon>
        <taxon>Entelegynae</taxon>
        <taxon>Araneoidea</taxon>
        <taxon>Nephilidae</taxon>
        <taxon>Trichonephila</taxon>
    </lineage>
</organism>
<comment type="caution">
    <text evidence="1">The sequence shown here is derived from an EMBL/GenBank/DDBJ whole genome shotgun (WGS) entry which is preliminary data.</text>
</comment>
<keyword evidence="2" id="KW-1185">Reference proteome</keyword>
<name>A0A8X6GGY1_TRICU</name>
<reference evidence="1" key="1">
    <citation type="submission" date="2020-07" db="EMBL/GenBank/DDBJ databases">
        <title>Multicomponent nature underlies the extraordinary mechanical properties of spider dragline silk.</title>
        <authorList>
            <person name="Kono N."/>
            <person name="Nakamura H."/>
            <person name="Mori M."/>
            <person name="Yoshida Y."/>
            <person name="Ohtoshi R."/>
            <person name="Malay A.D."/>
            <person name="Moran D.A.P."/>
            <person name="Tomita M."/>
            <person name="Numata K."/>
            <person name="Arakawa K."/>
        </authorList>
    </citation>
    <scope>NUCLEOTIDE SEQUENCE</scope>
</reference>